<keyword evidence="1" id="KW-0732">Signal</keyword>
<feature type="chain" id="PRO_5026773293" description="Copper amine oxidase-like N-terminal domain-containing protein" evidence="1">
    <location>
        <begin position="25"/>
        <end position="330"/>
    </location>
</feature>
<gene>
    <name evidence="3" type="ORF">Ami3637_10105</name>
</gene>
<dbReference type="SUPFAM" id="SSF55383">
    <property type="entry name" value="Copper amine oxidase, domain N"/>
    <property type="match status" value="1"/>
</dbReference>
<evidence type="ECO:0000313" key="4">
    <source>
        <dbReference type="Proteomes" id="UP000463883"/>
    </source>
</evidence>
<dbReference type="KEGG" id="amic:Ami3637_10105"/>
<dbReference type="Gene3D" id="3.30.457.10">
    <property type="entry name" value="Copper amine oxidase-like, N-terminal domain"/>
    <property type="match status" value="1"/>
</dbReference>
<dbReference type="Pfam" id="PF07833">
    <property type="entry name" value="Cu_amine_oxidN1"/>
    <property type="match status" value="1"/>
</dbReference>
<dbReference type="InterPro" id="IPR036582">
    <property type="entry name" value="Mao_N_sf"/>
</dbReference>
<dbReference type="RefSeq" id="WP_162362470.1">
    <property type="nucleotide sequence ID" value="NZ_CP047591.1"/>
</dbReference>
<keyword evidence="4" id="KW-1185">Reference proteome</keyword>
<feature type="signal peptide" evidence="1">
    <location>
        <begin position="1"/>
        <end position="24"/>
    </location>
</feature>
<feature type="domain" description="Copper amine oxidase-like N-terminal" evidence="2">
    <location>
        <begin position="50"/>
        <end position="154"/>
    </location>
</feature>
<sequence>MKKIMSIITIVLLILSLTLSNVFADQKTAAKAIEFSNIDYTKSNYVRVILNNEQVKFDVNPVVKDGRTLVPVRKIFEAMGMEVKWDEATKEISAEGEGATIKMKLDSCEAAVNNKEVTLDVPAQSINNRTLVPIRFISESLGYHVVWIEKSNLILMSKDDIWEWRTTGYESRPPYMECEYKFINGVQQLTEFRYTGKVKQDASVKVSNSNLKPDKIYLSLPDLPKTISSYYTYTGDLISECLISQIRCESKYYDSLNSSTTKVYIAGTKIGGGSEPCVIGWKVYEEGIVVDSGDFYFSGVANGESFKDQVVYIEDLKPGVQYRMEIFGER</sequence>
<evidence type="ECO:0000256" key="1">
    <source>
        <dbReference type="SAM" id="SignalP"/>
    </source>
</evidence>
<dbReference type="InterPro" id="IPR012854">
    <property type="entry name" value="Cu_amine_oxidase-like_N"/>
</dbReference>
<dbReference type="Proteomes" id="UP000463883">
    <property type="component" value="Chromosome"/>
</dbReference>
<evidence type="ECO:0000313" key="3">
    <source>
        <dbReference type="EMBL" id="QHI72703.1"/>
    </source>
</evidence>
<dbReference type="EMBL" id="CP047591">
    <property type="protein sequence ID" value="QHI72703.1"/>
    <property type="molecule type" value="Genomic_DNA"/>
</dbReference>
<dbReference type="AlphaFoldDB" id="A0A6P1MHP3"/>
<evidence type="ECO:0000259" key="2">
    <source>
        <dbReference type="Pfam" id="PF07833"/>
    </source>
</evidence>
<name>A0A6P1MHP3_9FIRM</name>
<proteinExistence type="predicted"/>
<accession>A0A6P1MHP3</accession>
<reference evidence="3 4" key="1">
    <citation type="submission" date="2020-01" db="EMBL/GenBank/DDBJ databases">
        <title>Genomic analysis of Aminipila sp. CBA3637.</title>
        <authorList>
            <person name="Kim Y.B."/>
            <person name="Roh S.W."/>
        </authorList>
    </citation>
    <scope>NUCLEOTIDE SEQUENCE [LARGE SCALE GENOMIC DNA]</scope>
    <source>
        <strain evidence="3 4">CBA3637</strain>
    </source>
</reference>
<organism evidence="3 4">
    <name type="scientific">Aminipila terrae</name>
    <dbReference type="NCBI Taxonomy" id="2697030"/>
    <lineage>
        <taxon>Bacteria</taxon>
        <taxon>Bacillati</taxon>
        <taxon>Bacillota</taxon>
        <taxon>Clostridia</taxon>
        <taxon>Peptostreptococcales</taxon>
        <taxon>Anaerovoracaceae</taxon>
        <taxon>Aminipila</taxon>
    </lineage>
</organism>
<protein>
    <recommendedName>
        <fullName evidence="2">Copper amine oxidase-like N-terminal domain-containing protein</fullName>
    </recommendedName>
</protein>